<dbReference type="EMBL" id="NWSH01005875">
    <property type="protein sequence ID" value="PCG63878.1"/>
    <property type="molecule type" value="Genomic_DNA"/>
</dbReference>
<feature type="chain" id="PRO_5012946559" evidence="1">
    <location>
        <begin position="19"/>
        <end position="74"/>
    </location>
</feature>
<protein>
    <submittedName>
        <fullName evidence="2">Uncharacterized protein</fullName>
    </submittedName>
</protein>
<proteinExistence type="predicted"/>
<sequence>MKGFILFLVIVLLAYTYAVPAENYGEISASGGAVGSGVVSDSRFGDGAFSAGSSGKKCGIVQRLISRVWNLNCA</sequence>
<comment type="caution">
    <text evidence="2">The sequence shown here is derived from an EMBL/GenBank/DDBJ whole genome shotgun (WGS) entry which is preliminary data.</text>
</comment>
<evidence type="ECO:0000313" key="2">
    <source>
        <dbReference type="EMBL" id="PCG63878.1"/>
    </source>
</evidence>
<reference evidence="2" key="1">
    <citation type="submission" date="2017-09" db="EMBL/GenBank/DDBJ databases">
        <title>Contemporary evolution of a Lepidopteran species, Heliothis virescens, in response to modern agricultural practices.</title>
        <authorList>
            <person name="Fritz M.L."/>
            <person name="Deyonke A.M."/>
            <person name="Papanicolaou A."/>
            <person name="Micinski S."/>
            <person name="Westbrook J."/>
            <person name="Gould F."/>
        </authorList>
    </citation>
    <scope>NUCLEOTIDE SEQUENCE [LARGE SCALE GENOMIC DNA]</scope>
    <source>
        <strain evidence="2">HvINT-</strain>
        <tissue evidence="2">Whole body</tissue>
    </source>
</reference>
<organism evidence="2">
    <name type="scientific">Heliothis virescens</name>
    <name type="common">Tobacco budworm moth</name>
    <dbReference type="NCBI Taxonomy" id="7102"/>
    <lineage>
        <taxon>Eukaryota</taxon>
        <taxon>Metazoa</taxon>
        <taxon>Ecdysozoa</taxon>
        <taxon>Arthropoda</taxon>
        <taxon>Hexapoda</taxon>
        <taxon>Insecta</taxon>
        <taxon>Pterygota</taxon>
        <taxon>Neoptera</taxon>
        <taxon>Endopterygota</taxon>
        <taxon>Lepidoptera</taxon>
        <taxon>Glossata</taxon>
        <taxon>Ditrysia</taxon>
        <taxon>Noctuoidea</taxon>
        <taxon>Noctuidae</taxon>
        <taxon>Heliothinae</taxon>
        <taxon>Heliothis</taxon>
    </lineage>
</organism>
<accession>A0A2A4IWT1</accession>
<name>A0A2A4IWT1_HELVI</name>
<dbReference type="AlphaFoldDB" id="A0A2A4IWT1"/>
<feature type="signal peptide" evidence="1">
    <location>
        <begin position="1"/>
        <end position="18"/>
    </location>
</feature>
<keyword evidence="1" id="KW-0732">Signal</keyword>
<evidence type="ECO:0000256" key="1">
    <source>
        <dbReference type="SAM" id="SignalP"/>
    </source>
</evidence>
<gene>
    <name evidence="2" type="ORF">B5V51_11599</name>
</gene>